<evidence type="ECO:0000256" key="2">
    <source>
        <dbReference type="SAM" id="Phobius"/>
    </source>
</evidence>
<keyword evidence="2" id="KW-0812">Transmembrane</keyword>
<accession>A0A1G4I9S9</accession>
<keyword evidence="2" id="KW-0472">Membrane</keyword>
<dbReference type="VEuPathDB" id="TriTrypDB:TEOVI_000889800"/>
<sequence length="1039" mass="113464">MWRRHCCTSRRVRFPVTATHTGALSVGMVTFMFSQTENLHEPAAAGSRHNRHQHNYPKQALFKQLLRDVRGGDVSRNNNINNNNNNNDMGGVVFPIDQPVTANISLLEQLGVMDLMEQRTQQLPTACGSSTCDAHVVCSSIASTTLPPASSALEPEALRYNFSTFTEACRAGVACHIPPVTVLRKVLDAVSSAGNKLGEMVVPSAAATILLKNAAERIQWKASKLQKFLDRREAHQEQQKQKASGDKAKETYTSGWEPFSDRGEMGRLQWALGEEKHRAYELMDMLPLHHSVGNHRQQLQDSYEMMSELRARLQLVSVLQDGVLAVDVLNKLLPFYAEQQGRAKQYTGGGSGNDTGVDYKKRVCDLGNDVGLAILAFRTSGDFTSACRLFEEFNAMAEECSQTMDQSSANENNSILNGDEMCGAATEGCSGTDVRNNDPIESSDAGDHTVITLAATKLKLLVALSQCVGANAAHYAFVQNNVLLLTSQTDVGYFRDTWCTVREAACAALNALARAAMDPIAKMEAAHMFFSRVQQSSAAEVCTSSSLTAALLSVASSARNAPVAVLLYNQLAAPNVRLAEVSENSAALLLSEQCALHDAARYFSLSQLDPLVMPSCVVQLLAAKLMLQQCDSEVIYTVLDLIKPQREVEPQCTFFLRLLAFYRDLQRCSRGWSGEENFAHARNVVEAWRAELRGAGVSTAALTTLRLLRHIRQRIKSIMKEAEMKPEEKLVSLPETTGEGDKLLQCLDGMLTQFSLGWLRHRAATNRTPRFHLGVEQLKRVISAKQNSVTIRTVNRQRGSNASQPDGAGIIPLLPIVYETTIGAAKSRSIARGAFSTLYAVAVEGGSIRGGDAVVLGFSDYVQLCILEDAGMMSSVCYSEGNENGDGSSVASSSNEREFKFSLDSFNSCIPLIYVTDALGELMLQGEDGSVTSAVQPNIDISNFPLDTPVHHLVLQGDEVENWLSQWLTETHAFSHGVQGVFEKQMDLMLRTESVGIGATHEVEGEGAKMEGRGNDGEKNEERSRTLPSFVNTATVAMP</sequence>
<keyword evidence="4" id="KW-1185">Reference proteome</keyword>
<keyword evidence="2" id="KW-1133">Transmembrane helix</keyword>
<dbReference type="GeneID" id="92382832"/>
<feature type="region of interest" description="Disordered" evidence="1">
    <location>
        <begin position="999"/>
        <end position="1028"/>
    </location>
</feature>
<feature type="compositionally biased region" description="Basic and acidic residues" evidence="1">
    <location>
        <begin position="1001"/>
        <end position="1025"/>
    </location>
</feature>
<protein>
    <submittedName>
        <fullName evidence="3">Uncharacterized protein</fullName>
    </submittedName>
</protein>
<dbReference type="EMBL" id="CZPT02001008">
    <property type="protein sequence ID" value="SCU68578.1"/>
    <property type="molecule type" value="Genomic_DNA"/>
</dbReference>
<proteinExistence type="predicted"/>
<name>A0A1G4I9S9_TRYEQ</name>
<reference evidence="3" key="1">
    <citation type="submission" date="2016-09" db="EMBL/GenBank/DDBJ databases">
        <authorList>
            <person name="Hebert L."/>
            <person name="Moumen B."/>
        </authorList>
    </citation>
    <scope>NUCLEOTIDE SEQUENCE [LARGE SCALE GENOMIC DNA]</scope>
    <source>
        <strain evidence="3">OVI</strain>
    </source>
</reference>
<evidence type="ECO:0000256" key="1">
    <source>
        <dbReference type="SAM" id="MobiDB-lite"/>
    </source>
</evidence>
<feature type="transmembrane region" description="Helical" evidence="2">
    <location>
        <begin position="12"/>
        <end position="33"/>
    </location>
</feature>
<evidence type="ECO:0000313" key="4">
    <source>
        <dbReference type="Proteomes" id="UP000195570"/>
    </source>
</evidence>
<dbReference type="RefSeq" id="XP_067079719.1">
    <property type="nucleotide sequence ID" value="XM_067223618.1"/>
</dbReference>
<feature type="region of interest" description="Disordered" evidence="1">
    <location>
        <begin position="231"/>
        <end position="256"/>
    </location>
</feature>
<comment type="caution">
    <text evidence="3">The sequence shown here is derived from an EMBL/GenBank/DDBJ whole genome shotgun (WGS) entry which is preliminary data.</text>
</comment>
<organism evidence="3 4">
    <name type="scientific">Trypanosoma equiperdum</name>
    <dbReference type="NCBI Taxonomy" id="5694"/>
    <lineage>
        <taxon>Eukaryota</taxon>
        <taxon>Discoba</taxon>
        <taxon>Euglenozoa</taxon>
        <taxon>Kinetoplastea</taxon>
        <taxon>Metakinetoplastina</taxon>
        <taxon>Trypanosomatida</taxon>
        <taxon>Trypanosomatidae</taxon>
        <taxon>Trypanosoma</taxon>
    </lineage>
</organism>
<gene>
    <name evidence="3" type="ORF">TEOVI_000889800</name>
</gene>
<evidence type="ECO:0000313" key="3">
    <source>
        <dbReference type="EMBL" id="SCU68578.1"/>
    </source>
</evidence>
<feature type="compositionally biased region" description="Basic and acidic residues" evidence="1">
    <location>
        <begin position="231"/>
        <end position="250"/>
    </location>
</feature>
<dbReference type="AlphaFoldDB" id="A0A1G4I9S9"/>
<dbReference type="Proteomes" id="UP000195570">
    <property type="component" value="Unassembled WGS sequence"/>
</dbReference>